<name>A0A1C7DPA4_9BACL</name>
<dbReference type="EMBL" id="CP016537">
    <property type="protein sequence ID" value="ANU13198.1"/>
    <property type="molecule type" value="Genomic_DNA"/>
</dbReference>
<proteinExistence type="predicted"/>
<sequence length="98" mass="12031">MHEIIYMRTDYEPWWMFEGWEDKIMSRHEFSSTENAQSYLESVKNDFSRRFSNQQQKNAAFSCYWNEEETEYCENCEEYLQIFHGLIWLVNGQPNTSF</sequence>
<gene>
    <name evidence="1" type="ORF">BBI08_04800</name>
</gene>
<dbReference type="OrthoDB" id="2389779at2"/>
<evidence type="ECO:0008006" key="3">
    <source>
        <dbReference type="Google" id="ProtNLM"/>
    </source>
</evidence>
<dbReference type="InterPro" id="IPR010434">
    <property type="entry name" value="DUF1033"/>
</dbReference>
<dbReference type="Proteomes" id="UP000092687">
    <property type="component" value="Chromosome"/>
</dbReference>
<evidence type="ECO:0000313" key="1">
    <source>
        <dbReference type="EMBL" id="ANU13198.1"/>
    </source>
</evidence>
<dbReference type="AlphaFoldDB" id="A0A1C7DPA4"/>
<organism evidence="1 2">
    <name type="scientific">Planococcus halocryophilus</name>
    <dbReference type="NCBI Taxonomy" id="1215089"/>
    <lineage>
        <taxon>Bacteria</taxon>
        <taxon>Bacillati</taxon>
        <taxon>Bacillota</taxon>
        <taxon>Bacilli</taxon>
        <taxon>Bacillales</taxon>
        <taxon>Caryophanaceae</taxon>
        <taxon>Planococcus</taxon>
    </lineage>
</organism>
<dbReference type="STRING" id="1215089.BBI08_04800"/>
<evidence type="ECO:0000313" key="2">
    <source>
        <dbReference type="Proteomes" id="UP000092687"/>
    </source>
</evidence>
<dbReference type="KEGG" id="phc:BBI08_04800"/>
<accession>A0A1C7DPA4</accession>
<protein>
    <recommendedName>
        <fullName evidence="3">DUF1033 domain-containing protein</fullName>
    </recommendedName>
</protein>
<dbReference type="RefSeq" id="WP_008497505.1">
    <property type="nucleotide sequence ID" value="NZ_CP016537.2"/>
</dbReference>
<dbReference type="Pfam" id="PF06279">
    <property type="entry name" value="DUF1033"/>
    <property type="match status" value="1"/>
</dbReference>
<reference evidence="1" key="1">
    <citation type="submission" date="2016-10" db="EMBL/GenBank/DDBJ databases">
        <authorList>
            <person name="de Groot N.N."/>
        </authorList>
    </citation>
    <scope>NUCLEOTIDE SEQUENCE</scope>
    <source>
        <strain evidence="1">DSM 24743</strain>
    </source>
</reference>
<keyword evidence="2" id="KW-1185">Reference proteome</keyword>